<dbReference type="EMBL" id="LR134523">
    <property type="protein sequence ID" value="VEJ35859.1"/>
    <property type="molecule type" value="Genomic_DNA"/>
</dbReference>
<evidence type="ECO:0000313" key="3">
    <source>
        <dbReference type="Proteomes" id="UP000269544"/>
    </source>
</evidence>
<dbReference type="KEGG" id="piv:NCTC13079_01043"/>
<dbReference type="RefSeq" id="WP_126465613.1">
    <property type="nucleotide sequence ID" value="NZ_LR134523.1"/>
</dbReference>
<sequence>MRGRSKKTMAAILAALGLIAVVVPAFAQQDDPLVSLSYLNQRLAALEKNITQESPKEQAPAGNVENVLEVVELAHNQRLIVAQGSEMILRSGEASVIASSLGGLSDVTGGTDLSHGKAAPKNHMLIAPRSDGRGLSATRDSIVLVRGSYRIADGE</sequence>
<accession>A0A3S4Z416</accession>
<dbReference type="Proteomes" id="UP000269544">
    <property type="component" value="Chromosome"/>
</dbReference>
<reference evidence="2 3" key="1">
    <citation type="submission" date="2018-12" db="EMBL/GenBank/DDBJ databases">
        <authorList>
            <consortium name="Pathogen Informatics"/>
        </authorList>
    </citation>
    <scope>NUCLEOTIDE SEQUENCE [LARGE SCALE GENOMIC DNA]</scope>
    <source>
        <strain evidence="2 3">NCTC13079</strain>
    </source>
</reference>
<keyword evidence="1" id="KW-0732">Signal</keyword>
<feature type="signal peptide" evidence="1">
    <location>
        <begin position="1"/>
        <end position="27"/>
    </location>
</feature>
<keyword evidence="3" id="KW-1185">Reference proteome</keyword>
<feature type="chain" id="PRO_5018715633" evidence="1">
    <location>
        <begin position="28"/>
        <end position="155"/>
    </location>
</feature>
<gene>
    <name evidence="2" type="ORF">NCTC13079_01043</name>
</gene>
<evidence type="ECO:0000256" key="1">
    <source>
        <dbReference type="SAM" id="SignalP"/>
    </source>
</evidence>
<dbReference type="AlphaFoldDB" id="A0A3S4Z416"/>
<protein>
    <submittedName>
        <fullName evidence="2">Uncharacterized protein</fullName>
    </submittedName>
</protein>
<proteinExistence type="predicted"/>
<evidence type="ECO:0000313" key="2">
    <source>
        <dbReference type="EMBL" id="VEJ35859.1"/>
    </source>
</evidence>
<organism evidence="2 3">
    <name type="scientific">Aedoeadaptatus ivorii</name>
    <dbReference type="NCBI Taxonomy" id="54006"/>
    <lineage>
        <taxon>Bacteria</taxon>
        <taxon>Bacillati</taxon>
        <taxon>Bacillota</taxon>
        <taxon>Tissierellia</taxon>
        <taxon>Tissierellales</taxon>
        <taxon>Peptoniphilaceae</taxon>
        <taxon>Aedoeadaptatus</taxon>
    </lineage>
</organism>
<dbReference type="OrthoDB" id="2381664at2"/>
<name>A0A3S4Z416_9FIRM</name>